<dbReference type="EMBL" id="ADAS02000088">
    <property type="protein sequence ID" value="OAV91040.1"/>
    <property type="molecule type" value="Genomic_DNA"/>
</dbReference>
<evidence type="ECO:0000313" key="3">
    <source>
        <dbReference type="EnsemblFungi" id="PTTG_28103-t43_1-p1"/>
    </source>
</evidence>
<feature type="region of interest" description="Disordered" evidence="1">
    <location>
        <begin position="1"/>
        <end position="125"/>
    </location>
</feature>
<keyword evidence="4" id="KW-1185">Reference proteome</keyword>
<dbReference type="AlphaFoldDB" id="A0A180GEC5"/>
<dbReference type="VEuPathDB" id="FungiDB:PTTG_28103"/>
<feature type="compositionally biased region" description="Low complexity" evidence="1">
    <location>
        <begin position="457"/>
        <end position="470"/>
    </location>
</feature>
<feature type="compositionally biased region" description="Polar residues" evidence="1">
    <location>
        <begin position="28"/>
        <end position="37"/>
    </location>
</feature>
<gene>
    <name evidence="2" type="ORF">PTTG_28103</name>
</gene>
<reference evidence="2" key="2">
    <citation type="submission" date="2016-05" db="EMBL/GenBank/DDBJ databases">
        <title>Comparative analysis highlights variable genome content of wheat rusts and divergence of the mating loci.</title>
        <authorList>
            <person name="Cuomo C.A."/>
            <person name="Bakkeren G."/>
            <person name="Szabo L."/>
            <person name="Khalil H."/>
            <person name="Joly D."/>
            <person name="Goldberg J."/>
            <person name="Young S."/>
            <person name="Zeng Q."/>
            <person name="Fellers J."/>
        </authorList>
    </citation>
    <scope>NUCLEOTIDE SEQUENCE [LARGE SCALE GENOMIC DNA]</scope>
    <source>
        <strain evidence="2">1-1 BBBD Race 1</strain>
    </source>
</reference>
<sequence>MSDSLAKNSLPRASGDKNPDLPTLAGGTVNSATTATPQPLAPSEDLPLTSLGEASQVEAQSIEESLIPQDVPAAEPVTGPAKNTRAKANPAAKQKKTTKKQPDQSKKQSAPKAPRLPAEDQVEDPDQDIMELLGDRDCQVAAVPPPTVEAPPAERSHAAGDNREAIWLKAVEADNNGDTERSNFFYNMFASIVNNSKTPIQPAAINGTSIRPSLLSNLLATDSPPALAPPPSTSNLVSTDQPSEVKLKQKGLSFKMGCSNHHVSVGFTPFFDKNLKELKAPIPLTIFNQKWQTDAMSYHAVNRSRSDDNSSNKGLRYFGFPYPSEWLLSLGAWTVAHREFHVCIQDVYGFKVFADWLLAHKANCNKIHSNVCFLAALRYDIQMRANTFAHHITVGEETFVPDISVFRQDVADQCYEDARKKNKLEFEDNPYRAGGERGGWDPATGAPKGRPDFTQASSVQGSSRNGQSRSRGGRSRGYFGGD</sequence>
<name>A0A180GEC5_PUCT1</name>
<feature type="region of interest" description="Disordered" evidence="1">
    <location>
        <begin position="426"/>
        <end position="482"/>
    </location>
</feature>
<reference evidence="3 4" key="3">
    <citation type="journal article" date="2017" name="G3 (Bethesda)">
        <title>Comparative analysis highlights variable genome content of wheat rusts and divergence of the mating loci.</title>
        <authorList>
            <person name="Cuomo C.A."/>
            <person name="Bakkeren G."/>
            <person name="Khalil H.B."/>
            <person name="Panwar V."/>
            <person name="Joly D."/>
            <person name="Linning R."/>
            <person name="Sakthikumar S."/>
            <person name="Song X."/>
            <person name="Adiconis X."/>
            <person name="Fan L."/>
            <person name="Goldberg J.M."/>
            <person name="Levin J.Z."/>
            <person name="Young S."/>
            <person name="Zeng Q."/>
            <person name="Anikster Y."/>
            <person name="Bruce M."/>
            <person name="Wang M."/>
            <person name="Yin C."/>
            <person name="McCallum B."/>
            <person name="Szabo L.J."/>
            <person name="Hulbert S."/>
            <person name="Chen X."/>
            <person name="Fellers J.P."/>
        </authorList>
    </citation>
    <scope>NUCLEOTIDE SEQUENCE</scope>
    <source>
        <strain evidence="3">isolate 1-1 / race 1 (BBBD)</strain>
        <strain evidence="4">Isolate 1-1 / race 1 (BBBD)</strain>
    </source>
</reference>
<accession>A0A180GEC5</accession>
<evidence type="ECO:0000313" key="2">
    <source>
        <dbReference type="EMBL" id="OAV91040.1"/>
    </source>
</evidence>
<dbReference type="Proteomes" id="UP000005240">
    <property type="component" value="Unassembled WGS sequence"/>
</dbReference>
<feature type="compositionally biased region" description="Basic and acidic residues" evidence="1">
    <location>
        <begin position="426"/>
        <end position="439"/>
    </location>
</feature>
<evidence type="ECO:0000256" key="1">
    <source>
        <dbReference type="SAM" id="MobiDB-lite"/>
    </source>
</evidence>
<reference evidence="3" key="4">
    <citation type="submission" date="2025-05" db="UniProtKB">
        <authorList>
            <consortium name="EnsemblFungi"/>
        </authorList>
    </citation>
    <scope>IDENTIFICATION</scope>
    <source>
        <strain evidence="3">isolate 1-1 / race 1 (BBBD)</strain>
    </source>
</reference>
<dbReference type="EnsemblFungi" id="PTTG_28103-t43_1">
    <property type="protein sequence ID" value="PTTG_28103-t43_1-p1"/>
    <property type="gene ID" value="PTTG_28103"/>
</dbReference>
<feature type="region of interest" description="Disordered" evidence="1">
    <location>
        <begin position="221"/>
        <end position="242"/>
    </location>
</feature>
<proteinExistence type="predicted"/>
<reference evidence="2" key="1">
    <citation type="submission" date="2009-11" db="EMBL/GenBank/DDBJ databases">
        <authorList>
            <consortium name="The Broad Institute Genome Sequencing Platform"/>
            <person name="Ward D."/>
            <person name="Feldgarden M."/>
            <person name="Earl A."/>
            <person name="Young S.K."/>
            <person name="Zeng Q."/>
            <person name="Koehrsen M."/>
            <person name="Alvarado L."/>
            <person name="Berlin A."/>
            <person name="Bochicchio J."/>
            <person name="Borenstein D."/>
            <person name="Chapman S.B."/>
            <person name="Chen Z."/>
            <person name="Engels R."/>
            <person name="Freedman E."/>
            <person name="Gellesch M."/>
            <person name="Goldberg J."/>
            <person name="Griggs A."/>
            <person name="Gujja S."/>
            <person name="Heilman E."/>
            <person name="Heiman D."/>
            <person name="Hepburn T."/>
            <person name="Howarth C."/>
            <person name="Jen D."/>
            <person name="Larson L."/>
            <person name="Lewis B."/>
            <person name="Mehta T."/>
            <person name="Park D."/>
            <person name="Pearson M."/>
            <person name="Roberts A."/>
            <person name="Saif S."/>
            <person name="Shea T."/>
            <person name="Shenoy N."/>
            <person name="Sisk P."/>
            <person name="Stolte C."/>
            <person name="Sykes S."/>
            <person name="Thomson T."/>
            <person name="Walk T."/>
            <person name="White J."/>
            <person name="Yandava C."/>
            <person name="Izard J."/>
            <person name="Baranova O.V."/>
            <person name="Blanton J.M."/>
            <person name="Tanner A.C."/>
            <person name="Dewhirst F.E."/>
            <person name="Haas B."/>
            <person name="Nusbaum C."/>
            <person name="Birren B."/>
        </authorList>
    </citation>
    <scope>NUCLEOTIDE SEQUENCE [LARGE SCALE GENOMIC DNA]</scope>
    <source>
        <strain evidence="2">1-1 BBBD Race 1</strain>
    </source>
</reference>
<organism evidence="2">
    <name type="scientific">Puccinia triticina (isolate 1-1 / race 1 (BBBD))</name>
    <name type="common">Brown leaf rust fungus</name>
    <dbReference type="NCBI Taxonomy" id="630390"/>
    <lineage>
        <taxon>Eukaryota</taxon>
        <taxon>Fungi</taxon>
        <taxon>Dikarya</taxon>
        <taxon>Basidiomycota</taxon>
        <taxon>Pucciniomycotina</taxon>
        <taxon>Pucciniomycetes</taxon>
        <taxon>Pucciniales</taxon>
        <taxon>Pucciniaceae</taxon>
        <taxon>Puccinia</taxon>
    </lineage>
</organism>
<evidence type="ECO:0000313" key="4">
    <source>
        <dbReference type="Proteomes" id="UP000005240"/>
    </source>
</evidence>
<protein>
    <submittedName>
        <fullName evidence="2 3">Uncharacterized protein</fullName>
    </submittedName>
</protein>